<evidence type="ECO:0000313" key="2">
    <source>
        <dbReference type="EMBL" id="EFO90790.1"/>
    </source>
</evidence>
<dbReference type="EMBL" id="DS268423">
    <property type="protein sequence ID" value="EFO90790.1"/>
    <property type="molecule type" value="Genomic_DNA"/>
</dbReference>
<proteinExistence type="predicted"/>
<feature type="transmembrane region" description="Helical" evidence="1">
    <location>
        <begin position="134"/>
        <end position="157"/>
    </location>
</feature>
<dbReference type="HOGENOM" id="CLU_1195812_0_0_1"/>
<sequence length="232" mass="26757">MWIRTLVETLFPKKDPYPQVIDRNPPLFRIYFAAPFLIRLSSCLFGYQKIRLSLPYFALALRVATLIFINSDQIVVARMLAILTFGVDEGTISMIMIYRLFLPTYFAPLVCGCTMLIPLILIDRVSGFASLCPTLLSISFLSIIFLIVNVGLLLYSIEMKLIHTWGKKYNEFKNHRFTPLYDNLHSKTCYLEEQLRRKIRENGEELQEVVAEGDTVRAAVGDRRDVDEHNNP</sequence>
<dbReference type="Proteomes" id="UP000008281">
    <property type="component" value="Unassembled WGS sequence"/>
</dbReference>
<evidence type="ECO:0000313" key="3">
    <source>
        <dbReference type="Proteomes" id="UP000008281"/>
    </source>
</evidence>
<reference evidence="2" key="1">
    <citation type="submission" date="2007-07" db="EMBL/GenBank/DDBJ databases">
        <title>PCAP assembly of the Caenorhabditis remanei genome.</title>
        <authorList>
            <consortium name="The Caenorhabditis remanei Sequencing Consortium"/>
            <person name="Wilson R.K."/>
        </authorList>
    </citation>
    <scope>NUCLEOTIDE SEQUENCE [LARGE SCALE GENOMIC DNA]</scope>
    <source>
        <strain evidence="2">PB4641</strain>
    </source>
</reference>
<protein>
    <submittedName>
        <fullName evidence="2">Uncharacterized protein</fullName>
    </submittedName>
</protein>
<feature type="transmembrane region" description="Helical" evidence="1">
    <location>
        <begin position="105"/>
        <end position="122"/>
    </location>
</feature>
<keyword evidence="3" id="KW-1185">Reference proteome</keyword>
<gene>
    <name evidence="2" type="ORF">CRE_08279</name>
</gene>
<keyword evidence="1" id="KW-0472">Membrane</keyword>
<keyword evidence="1" id="KW-0812">Transmembrane</keyword>
<name>E3M3F4_CAERE</name>
<organism evidence="3">
    <name type="scientific">Caenorhabditis remanei</name>
    <name type="common">Caenorhabditis vulgaris</name>
    <dbReference type="NCBI Taxonomy" id="31234"/>
    <lineage>
        <taxon>Eukaryota</taxon>
        <taxon>Metazoa</taxon>
        <taxon>Ecdysozoa</taxon>
        <taxon>Nematoda</taxon>
        <taxon>Chromadorea</taxon>
        <taxon>Rhabditida</taxon>
        <taxon>Rhabditina</taxon>
        <taxon>Rhabditomorpha</taxon>
        <taxon>Rhabditoidea</taxon>
        <taxon>Rhabditidae</taxon>
        <taxon>Peloderinae</taxon>
        <taxon>Caenorhabditis</taxon>
    </lineage>
</organism>
<dbReference type="AlphaFoldDB" id="E3M3F4"/>
<accession>E3M3F4</accession>
<keyword evidence="1" id="KW-1133">Transmembrane helix</keyword>
<evidence type="ECO:0000256" key="1">
    <source>
        <dbReference type="SAM" id="Phobius"/>
    </source>
</evidence>
<dbReference type="InParanoid" id="E3M3F4"/>